<feature type="binding site" evidence="1">
    <location>
        <position position="38"/>
    </location>
    <ligand>
        <name>Zn(2+)</name>
        <dbReference type="ChEBI" id="CHEBI:29105"/>
    </ligand>
</feature>
<accession>A0ABW1T373</accession>
<evidence type="ECO:0000256" key="1">
    <source>
        <dbReference type="HAMAP-Rule" id="MF_01483"/>
    </source>
</evidence>
<organism evidence="2 3">
    <name type="scientific">Longivirga aurantiaca</name>
    <dbReference type="NCBI Taxonomy" id="1837743"/>
    <lineage>
        <taxon>Bacteria</taxon>
        <taxon>Bacillati</taxon>
        <taxon>Actinomycetota</taxon>
        <taxon>Actinomycetes</taxon>
        <taxon>Sporichthyales</taxon>
        <taxon>Sporichthyaceae</taxon>
        <taxon>Longivirga</taxon>
    </lineage>
</organism>
<dbReference type="Proteomes" id="UP001596138">
    <property type="component" value="Unassembled WGS sequence"/>
</dbReference>
<dbReference type="RefSeq" id="WP_386766732.1">
    <property type="nucleotide sequence ID" value="NZ_JBHSTI010000008.1"/>
</dbReference>
<evidence type="ECO:0000313" key="3">
    <source>
        <dbReference type="Proteomes" id="UP001596138"/>
    </source>
</evidence>
<gene>
    <name evidence="1" type="primary">rbpA</name>
    <name evidence="2" type="ORF">ACFQGU_11375</name>
</gene>
<dbReference type="InterPro" id="IPR038638">
    <property type="entry name" value="RbpA_sf"/>
</dbReference>
<keyword evidence="1" id="KW-0804">Transcription</keyword>
<dbReference type="HAMAP" id="MF_01483">
    <property type="entry name" value="RbpA"/>
    <property type="match status" value="1"/>
</dbReference>
<proteinExistence type="inferred from homology"/>
<dbReference type="Pfam" id="PF13397">
    <property type="entry name" value="RbpA"/>
    <property type="match status" value="1"/>
</dbReference>
<feature type="binding site" evidence="1">
    <location>
        <position position="34"/>
    </location>
    <ligand>
        <name>Zn(2+)</name>
        <dbReference type="ChEBI" id="CHEBI:29105"/>
    </ligand>
</feature>
<comment type="caution">
    <text evidence="2">The sequence shown here is derived from an EMBL/GenBank/DDBJ whole genome shotgun (WGS) entry which is preliminary data.</text>
</comment>
<comment type="cofactor">
    <cofactor evidence="1">
        <name>Zn(2+)</name>
        <dbReference type="ChEBI" id="CHEBI:29105"/>
    </cofactor>
    <text evidence="1">Bind 1 Zn(2+) per subunit.</text>
</comment>
<keyword evidence="1" id="KW-0862">Zinc</keyword>
<reference evidence="3" key="1">
    <citation type="journal article" date="2019" name="Int. J. Syst. Evol. Microbiol.">
        <title>The Global Catalogue of Microorganisms (GCM) 10K type strain sequencing project: providing services to taxonomists for standard genome sequencing and annotation.</title>
        <authorList>
            <consortium name="The Broad Institute Genomics Platform"/>
            <consortium name="The Broad Institute Genome Sequencing Center for Infectious Disease"/>
            <person name="Wu L."/>
            <person name="Ma J."/>
        </authorList>
    </citation>
    <scope>NUCLEOTIDE SEQUENCE [LARGE SCALE GENOMIC DNA]</scope>
    <source>
        <strain evidence="3">CGMCC 4.7317</strain>
    </source>
</reference>
<protein>
    <recommendedName>
        <fullName evidence="1">RNA polymerase-binding protein RbpA</fullName>
    </recommendedName>
</protein>
<dbReference type="Gene3D" id="2.20.28.270">
    <property type="entry name" value="RNA polymerase-binding protein A"/>
    <property type="match status" value="1"/>
</dbReference>
<dbReference type="InterPro" id="IPR025182">
    <property type="entry name" value="RNApol-bd_RbpA"/>
</dbReference>
<feature type="binding site" evidence="1">
    <location>
        <position position="59"/>
    </location>
    <ligand>
        <name>Zn(2+)</name>
        <dbReference type="ChEBI" id="CHEBI:29105"/>
    </ligand>
</feature>
<name>A0ABW1T373_9ACTN</name>
<keyword evidence="1" id="KW-0479">Metal-binding</keyword>
<comment type="subunit">
    <text evidence="1">Forms a complex with the RNAP catalytic core and with free principal sigma factors.</text>
</comment>
<keyword evidence="3" id="KW-1185">Reference proteome</keyword>
<evidence type="ECO:0000313" key="2">
    <source>
        <dbReference type="EMBL" id="MFC6238480.1"/>
    </source>
</evidence>
<comment type="function">
    <text evidence="1">Binds to RNA polymerase (RNAP), stimulating transcription from principal, but not alternative sigma factor promoters.</text>
</comment>
<dbReference type="EMBL" id="JBHSTI010000008">
    <property type="protein sequence ID" value="MFC6238480.1"/>
    <property type="molecule type" value="Genomic_DNA"/>
</dbReference>
<keyword evidence="1" id="KW-0805">Transcription regulation</keyword>
<sequence>MSDGALRGTRLGATSYENDDHVELAPRQVVHYDCPNGHTTSMPFSTEAEVPALWECHTCGAEALNRDGERPEAKYVKPARTHWDMLLERRTLEDLEVLLQERLELLRETRTPSRKSA</sequence>
<feature type="binding site" evidence="1">
    <location>
        <position position="56"/>
    </location>
    <ligand>
        <name>Zn(2+)</name>
        <dbReference type="ChEBI" id="CHEBI:29105"/>
    </ligand>
</feature>
<comment type="similarity">
    <text evidence="1">Belongs to the RNA polymerase-binding protein RbpA family.</text>
</comment>